<keyword evidence="1" id="KW-1133">Transmembrane helix</keyword>
<keyword evidence="1" id="KW-0472">Membrane</keyword>
<feature type="transmembrane region" description="Helical" evidence="1">
    <location>
        <begin position="95"/>
        <end position="121"/>
    </location>
</feature>
<proteinExistence type="predicted"/>
<dbReference type="RefSeq" id="WP_344695455.1">
    <property type="nucleotide sequence ID" value="NZ_BAABBR010000001.1"/>
</dbReference>
<accession>A0ABP7TP26</accession>
<protein>
    <submittedName>
        <fullName evidence="2">Uncharacterized protein</fullName>
    </submittedName>
</protein>
<evidence type="ECO:0000313" key="3">
    <source>
        <dbReference type="Proteomes" id="UP001424459"/>
    </source>
</evidence>
<evidence type="ECO:0000313" key="2">
    <source>
        <dbReference type="EMBL" id="GAA4029191.1"/>
    </source>
</evidence>
<name>A0ABP7TP26_9SPHN</name>
<reference evidence="3" key="1">
    <citation type="journal article" date="2019" name="Int. J. Syst. Evol. Microbiol.">
        <title>The Global Catalogue of Microorganisms (GCM) 10K type strain sequencing project: providing services to taxonomists for standard genome sequencing and annotation.</title>
        <authorList>
            <consortium name="The Broad Institute Genomics Platform"/>
            <consortium name="The Broad Institute Genome Sequencing Center for Infectious Disease"/>
            <person name="Wu L."/>
            <person name="Ma J."/>
        </authorList>
    </citation>
    <scope>NUCLEOTIDE SEQUENCE [LARGE SCALE GENOMIC DNA]</scope>
    <source>
        <strain evidence="3">JCM 17564</strain>
    </source>
</reference>
<keyword evidence="3" id="KW-1185">Reference proteome</keyword>
<dbReference type="EMBL" id="BAABBR010000001">
    <property type="protein sequence ID" value="GAA4029191.1"/>
    <property type="molecule type" value="Genomic_DNA"/>
</dbReference>
<evidence type="ECO:0000256" key="1">
    <source>
        <dbReference type="SAM" id="Phobius"/>
    </source>
</evidence>
<sequence length="126" mass="13306">MNEMIRDLDPEAPPLGTGQKEQSLFATYDFCKHLSGLALVAVGGMLALAQAVGAKPNATLLVPVAIMSAVAFLCLLFMAITAGTQILGRTERTSVKLAFGMVMINVMLFSASVSAFVTGFLKNLTH</sequence>
<feature type="transmembrane region" description="Helical" evidence="1">
    <location>
        <begin position="34"/>
        <end position="54"/>
    </location>
</feature>
<comment type="caution">
    <text evidence="2">The sequence shown here is derived from an EMBL/GenBank/DDBJ whole genome shotgun (WGS) entry which is preliminary data.</text>
</comment>
<dbReference type="Proteomes" id="UP001424459">
    <property type="component" value="Unassembled WGS sequence"/>
</dbReference>
<keyword evidence="1" id="KW-0812">Transmembrane</keyword>
<organism evidence="2 3">
    <name type="scientific">Sphingomonas rosea</name>
    <dbReference type="NCBI Taxonomy" id="335605"/>
    <lineage>
        <taxon>Bacteria</taxon>
        <taxon>Pseudomonadati</taxon>
        <taxon>Pseudomonadota</taxon>
        <taxon>Alphaproteobacteria</taxon>
        <taxon>Sphingomonadales</taxon>
        <taxon>Sphingomonadaceae</taxon>
        <taxon>Sphingomonas</taxon>
    </lineage>
</organism>
<feature type="transmembrane region" description="Helical" evidence="1">
    <location>
        <begin position="60"/>
        <end position="83"/>
    </location>
</feature>
<gene>
    <name evidence="2" type="ORF">GCM10022281_05400</name>
</gene>